<sequence length="255" mass="26151">MLTSFRGTLAASITALSLGVAAPAMAQSADEAEETTEDSAYTVSANVALTTDYRFRGVSLSGGDPAIQGGLDVGHESGFYVGVWASSIEGGDAYGEMEFDIYGGWSGDVAEGVTVDVGLLYYAYPTEELGLDTDYWEPYASVGFNLGPAEATVGAAYAFEQDSLGGDDNLYLYTDVGFSLPNTPISLSGHLGYTDGVLAPPLLAGDADDSGLDWSIGASVSSGIVEVGVAYVGVEGPSIDGFTDDALVGTITASF</sequence>
<reference evidence="2 3" key="1">
    <citation type="submission" date="2021-08" db="EMBL/GenBank/DDBJ databases">
        <title>Comparative Genomics Analysis of the Genus Qipengyuania Reveals Extensive Genetic Diversity and Metabolic Versatility, Including the Description of Fifteen Novel Species.</title>
        <authorList>
            <person name="Liu Y."/>
        </authorList>
    </citation>
    <scope>NUCLEOTIDE SEQUENCE [LARGE SCALE GENOMIC DNA]</scope>
    <source>
        <strain evidence="2 3">1NDH1</strain>
    </source>
</reference>
<dbReference type="EMBL" id="CP081294">
    <property type="protein sequence ID" value="QZD94740.1"/>
    <property type="molecule type" value="Genomic_DNA"/>
</dbReference>
<feature type="chain" id="PRO_5046248645" evidence="1">
    <location>
        <begin position="27"/>
        <end position="255"/>
    </location>
</feature>
<keyword evidence="3" id="KW-1185">Reference proteome</keyword>
<name>A0ABX9A0E2_9SPHN</name>
<evidence type="ECO:0000313" key="2">
    <source>
        <dbReference type="EMBL" id="QZD94740.1"/>
    </source>
</evidence>
<dbReference type="Pfam" id="PF09694">
    <property type="entry name" value="Gcw_chp"/>
    <property type="match status" value="1"/>
</dbReference>
<proteinExistence type="predicted"/>
<dbReference type="RefSeq" id="WP_221430485.1">
    <property type="nucleotide sequence ID" value="NZ_CP081294.1"/>
</dbReference>
<keyword evidence="1" id="KW-0732">Signal</keyword>
<dbReference type="NCBIfam" id="TIGR02001">
    <property type="entry name" value="gcw_chp"/>
    <property type="match status" value="1"/>
</dbReference>
<evidence type="ECO:0000256" key="1">
    <source>
        <dbReference type="SAM" id="SignalP"/>
    </source>
</evidence>
<accession>A0ABX9A0E2</accession>
<feature type="signal peptide" evidence="1">
    <location>
        <begin position="1"/>
        <end position="26"/>
    </location>
</feature>
<dbReference type="Proteomes" id="UP000824321">
    <property type="component" value="Chromosome"/>
</dbReference>
<protein>
    <submittedName>
        <fullName evidence="2">TorF family putative porin</fullName>
    </submittedName>
</protein>
<organism evidence="2 3">
    <name type="scientific">Qipengyuania gelatinilytica</name>
    <dbReference type="NCBI Taxonomy" id="2867231"/>
    <lineage>
        <taxon>Bacteria</taxon>
        <taxon>Pseudomonadati</taxon>
        <taxon>Pseudomonadota</taxon>
        <taxon>Alphaproteobacteria</taxon>
        <taxon>Sphingomonadales</taxon>
        <taxon>Erythrobacteraceae</taxon>
        <taxon>Qipengyuania</taxon>
    </lineage>
</organism>
<evidence type="ECO:0000313" key="3">
    <source>
        <dbReference type="Proteomes" id="UP000824321"/>
    </source>
</evidence>
<gene>
    <name evidence="2" type="ORF">K3136_11705</name>
</gene>
<dbReference type="InterPro" id="IPR010239">
    <property type="entry name" value="CHP02001"/>
</dbReference>